<feature type="compositionally biased region" description="Basic and acidic residues" evidence="2">
    <location>
        <begin position="286"/>
        <end position="298"/>
    </location>
</feature>
<keyword evidence="1" id="KW-0175">Coiled coil</keyword>
<feature type="compositionally biased region" description="Basic and acidic residues" evidence="2">
    <location>
        <begin position="385"/>
        <end position="499"/>
    </location>
</feature>
<feature type="compositionally biased region" description="Basic and acidic residues" evidence="2">
    <location>
        <begin position="640"/>
        <end position="649"/>
    </location>
</feature>
<feature type="compositionally biased region" description="Acidic residues" evidence="2">
    <location>
        <begin position="211"/>
        <end position="221"/>
    </location>
</feature>
<evidence type="ECO:0000313" key="4">
    <source>
        <dbReference type="Proteomes" id="UP000075225"/>
    </source>
</evidence>
<dbReference type="EMBL" id="AHZP02001504">
    <property type="protein sequence ID" value="KYK67138.1"/>
    <property type="molecule type" value="Genomic_DNA"/>
</dbReference>
<feature type="region of interest" description="Disordered" evidence="2">
    <location>
        <begin position="271"/>
        <end position="303"/>
    </location>
</feature>
<feature type="region of interest" description="Disordered" evidence="2">
    <location>
        <begin position="693"/>
        <end position="718"/>
    </location>
</feature>
<reference evidence="4" key="1">
    <citation type="submission" date="2016-03" db="EMBL/GenBank/DDBJ databases">
        <authorList>
            <person name="Sibley D."/>
            <person name="Venepally P."/>
            <person name="Karamycheva S."/>
            <person name="Hadjithomas M."/>
            <person name="Khan A."/>
            <person name="Brunk B."/>
            <person name="Roos D."/>
            <person name="Caler E."/>
            <person name="Lorenzi H."/>
        </authorList>
    </citation>
    <scope>NUCLEOTIDE SEQUENCE [LARGE SCALE GENOMIC DNA]</scope>
    <source>
        <strain evidence="4">TgCatPRC2</strain>
    </source>
</reference>
<comment type="caution">
    <text evidence="3">The sequence shown here is derived from an EMBL/GenBank/DDBJ whole genome shotgun (WGS) entry which is preliminary data.</text>
</comment>
<protein>
    <recommendedName>
        <fullName evidence="5">EF-hand domain-containing protein</fullName>
    </recommendedName>
</protein>
<proteinExistence type="predicted"/>
<evidence type="ECO:0000256" key="2">
    <source>
        <dbReference type="SAM" id="MobiDB-lite"/>
    </source>
</evidence>
<dbReference type="Proteomes" id="UP000075225">
    <property type="component" value="Unassembled WGS sequence"/>
</dbReference>
<sequence length="902" mass="106088">MQRELREHLASLALASRKSGMSCDLFRGGILQAAEAAARRDLAGVPGCERESLRLLRQAADRIDSDAKRLEVYSSRIAELEREVKDLRFSNTRLAESTTRVCARSVDPVESLSVFPPVCDVCPRVSSVDPGDALRSGLLFARQMLADRLVCKDMLHEIDNRRKELREREAALGFSHAALNCLRAVPADVYGMKRRKRQEENRENHRRESESESLDDDVEEAETVRMRVSESAWSQDRDRLLVRQVELLRRLAGGEAKLRFPRTGAIEEAELGEEREKRRKKKKKRLEGYKEKGREDASYRLSPEVEALMQSTEASLRDEVADIKEKAEAETERKAEKERLMWEVKKAREQASREMRKQMEEMRKQMEKEKRELVRRLEEEKLRHREALEAEEKREKERRRERQKAEEAFWREREERRKKAEEDEERRRREREEEDARLRAERERRFQEEEEEREQRRQQRIREEDEERRMREERRRREEAEEEERRQRRKEEEERDAERRRHMLEKEEEDRRRKKEIEEADKEARRRKQAVEEEERRRKKRAEEEEEEERRRKKRAEEEEEEERRRKKRAEEEEEEERRRKKRAEEEEEERRRKKRAEEEEEDRQRRLREANESAQKEEDSVKNETASSPPHTDNISTTRQEEPGREATADASDGQPPRSLGRLAKRNASLATSIAPVKMAEVADLAENPAVAASTSSGAGEGDLSDSETESVTNASYSPRTALKHKILDKYNSLANAFKYMDTRRVGSVTLHQFADFVDESGLDYPFSTVHSLYCQLSQPADTLTEGLMYRNMDGDATLVQLGRRLEDIYGNMGVPFEAEGIGPTGRVTREAFYRVCTKAGLTAENSHALWNSIDLLGSGHLQMESLLLLLEDNVELEEVKRVEEEIANLEGGFMSFFGQT</sequence>
<evidence type="ECO:0000313" key="3">
    <source>
        <dbReference type="EMBL" id="KYK67138.1"/>
    </source>
</evidence>
<evidence type="ECO:0008006" key="5">
    <source>
        <dbReference type="Google" id="ProtNLM"/>
    </source>
</evidence>
<gene>
    <name evidence="3" type="ORF">TGPRC2_325000</name>
</gene>
<organism evidence="3 4">
    <name type="scientific">Toxoplasma gondii TgCatPRC2</name>
    <dbReference type="NCBI Taxonomy" id="1130821"/>
    <lineage>
        <taxon>Eukaryota</taxon>
        <taxon>Sar</taxon>
        <taxon>Alveolata</taxon>
        <taxon>Apicomplexa</taxon>
        <taxon>Conoidasida</taxon>
        <taxon>Coccidia</taxon>
        <taxon>Eucoccidiorida</taxon>
        <taxon>Eimeriorina</taxon>
        <taxon>Sarcocystidae</taxon>
        <taxon>Toxoplasma</taxon>
    </lineage>
</organism>
<dbReference type="VEuPathDB" id="ToxoDB:TGPRC2_325000"/>
<name>A0A151HCT7_TOXGO</name>
<feature type="compositionally biased region" description="Basic and acidic residues" evidence="2">
    <location>
        <begin position="197"/>
        <end position="210"/>
    </location>
</feature>
<feature type="coiled-coil region" evidence="1">
    <location>
        <begin position="63"/>
        <end position="97"/>
    </location>
</feature>
<feature type="region of interest" description="Disordered" evidence="2">
    <location>
        <begin position="348"/>
        <end position="370"/>
    </location>
</feature>
<feature type="region of interest" description="Disordered" evidence="2">
    <location>
        <begin position="385"/>
        <end position="662"/>
    </location>
</feature>
<feature type="region of interest" description="Disordered" evidence="2">
    <location>
        <begin position="193"/>
        <end position="221"/>
    </location>
</feature>
<accession>A0A151HCT7</accession>
<feature type="compositionally biased region" description="Basic and acidic residues" evidence="2">
    <location>
        <begin position="603"/>
        <end position="623"/>
    </location>
</feature>
<feature type="compositionally biased region" description="Polar residues" evidence="2">
    <location>
        <begin position="624"/>
        <end position="639"/>
    </location>
</feature>
<dbReference type="AlphaFoldDB" id="A0A151HCT7"/>
<feature type="non-terminal residue" evidence="3">
    <location>
        <position position="902"/>
    </location>
</feature>
<evidence type="ECO:0000256" key="1">
    <source>
        <dbReference type="SAM" id="Coils"/>
    </source>
</evidence>